<evidence type="ECO:0000259" key="6">
    <source>
        <dbReference type="PROSITE" id="PS50089"/>
    </source>
</evidence>
<dbReference type="PANTHER" id="PTHR22791">
    <property type="entry name" value="RING-TYPE DOMAIN-CONTAINING PROTEIN"/>
    <property type="match status" value="1"/>
</dbReference>
<protein>
    <recommendedName>
        <fullName evidence="6">RING-type domain-containing protein</fullName>
    </recommendedName>
</protein>
<organism evidence="7 8">
    <name type="scientific">Heterodera schachtii</name>
    <name type="common">Sugarbeet cyst nematode worm</name>
    <name type="synonym">Tylenchus schachtii</name>
    <dbReference type="NCBI Taxonomy" id="97005"/>
    <lineage>
        <taxon>Eukaryota</taxon>
        <taxon>Metazoa</taxon>
        <taxon>Ecdysozoa</taxon>
        <taxon>Nematoda</taxon>
        <taxon>Chromadorea</taxon>
        <taxon>Rhabditida</taxon>
        <taxon>Tylenchina</taxon>
        <taxon>Tylenchomorpha</taxon>
        <taxon>Tylenchoidea</taxon>
        <taxon>Heteroderidae</taxon>
        <taxon>Heteroderinae</taxon>
        <taxon>Heterodera</taxon>
    </lineage>
</organism>
<dbReference type="Gene3D" id="3.30.40.10">
    <property type="entry name" value="Zinc/RING finger domain, C3HC4 (zinc finger)"/>
    <property type="match status" value="1"/>
</dbReference>
<evidence type="ECO:0000256" key="3">
    <source>
        <dbReference type="ARBA" id="ARBA00022833"/>
    </source>
</evidence>
<evidence type="ECO:0000313" key="7">
    <source>
        <dbReference type="EMBL" id="KAL3098355.1"/>
    </source>
</evidence>
<keyword evidence="3" id="KW-0862">Zinc</keyword>
<sequence>MDLSAGDEQLKRNFSCKICFEPFSKDRRYPISLNCGHTFCARCVRQLSSFGTSIACGLCRRGTYSDFRQLGKNVTLLDLLENANLLAEEDPNETTDDDEDNAPLNQPWRGANHFVSSAALTAFIDRHVDLRSSVRQFLSPSQWAEFDGPLDAIRCSLFTIEGQLRDAGDSFVLQEGQLEQLEHLFQRMMSEYYHQQQQMQGPFSGFVPVRWAVSGDSDDDINVLAMTATNIWDIRTGNSPIGTGTSSNHNGTSTFGLRRPWGLLGGSSNSPNGTNASNTYNCASNIHNATTISNSTIGSGTGNSHNGTGTNIGSGTGNSHNGTGTFALRRPWGCPPLVRNVDRRRPRRSKKRTRGPYSDNSDGSAFTLFHGMHGSFDTWGTAGIDEWDQSAQSVHNYAMELMTLPEMENKQPEQSVEVATANTGEELSEANAMEEALLAPEEEAKTAPMPAESEVATQSEEKENVPDHHSEELNSCAVESTHLIPPTNHFFAQYCAELVGKLLEKTSQKDGFHLRKELNGIMTKYEAMTIGK</sequence>
<keyword evidence="8" id="KW-1185">Reference proteome</keyword>
<dbReference type="PROSITE" id="PS50089">
    <property type="entry name" value="ZF_RING_2"/>
    <property type="match status" value="1"/>
</dbReference>
<evidence type="ECO:0000256" key="2">
    <source>
        <dbReference type="ARBA" id="ARBA00022771"/>
    </source>
</evidence>
<dbReference type="PANTHER" id="PTHR22791:SF6">
    <property type="entry name" value="RING-TYPE DOMAIN-CONTAINING PROTEIN"/>
    <property type="match status" value="1"/>
</dbReference>
<dbReference type="InterPro" id="IPR051435">
    <property type="entry name" value="RING_finger_E3_ubiq-ligases"/>
</dbReference>
<dbReference type="InterPro" id="IPR017907">
    <property type="entry name" value="Znf_RING_CS"/>
</dbReference>
<dbReference type="SUPFAM" id="SSF57850">
    <property type="entry name" value="RING/U-box"/>
    <property type="match status" value="1"/>
</dbReference>
<feature type="domain" description="RING-type" evidence="6">
    <location>
        <begin position="16"/>
        <end position="60"/>
    </location>
</feature>
<dbReference type="PROSITE" id="PS00518">
    <property type="entry name" value="ZF_RING_1"/>
    <property type="match status" value="1"/>
</dbReference>
<dbReference type="InterPro" id="IPR013083">
    <property type="entry name" value="Znf_RING/FYVE/PHD"/>
</dbReference>
<feature type="compositionally biased region" description="Low complexity" evidence="5">
    <location>
        <begin position="242"/>
        <end position="256"/>
    </location>
</feature>
<evidence type="ECO:0000256" key="4">
    <source>
        <dbReference type="PROSITE-ProRule" id="PRU00175"/>
    </source>
</evidence>
<dbReference type="Pfam" id="PF14634">
    <property type="entry name" value="zf-RING_5"/>
    <property type="match status" value="1"/>
</dbReference>
<gene>
    <name evidence="7" type="ORF">niasHS_000367</name>
</gene>
<evidence type="ECO:0000256" key="1">
    <source>
        <dbReference type="ARBA" id="ARBA00022723"/>
    </source>
</evidence>
<feature type="region of interest" description="Disordered" evidence="5">
    <location>
        <begin position="442"/>
        <end position="462"/>
    </location>
</feature>
<dbReference type="EMBL" id="JBICCN010000049">
    <property type="protein sequence ID" value="KAL3098355.1"/>
    <property type="molecule type" value="Genomic_DNA"/>
</dbReference>
<dbReference type="Proteomes" id="UP001620645">
    <property type="component" value="Unassembled WGS sequence"/>
</dbReference>
<feature type="compositionally biased region" description="Basic residues" evidence="5">
    <location>
        <begin position="342"/>
        <end position="354"/>
    </location>
</feature>
<evidence type="ECO:0000313" key="8">
    <source>
        <dbReference type="Proteomes" id="UP001620645"/>
    </source>
</evidence>
<name>A0ABD2K625_HETSC</name>
<proteinExistence type="predicted"/>
<reference evidence="7 8" key="1">
    <citation type="submission" date="2024-10" db="EMBL/GenBank/DDBJ databases">
        <authorList>
            <person name="Kim D."/>
        </authorList>
    </citation>
    <scope>NUCLEOTIDE SEQUENCE [LARGE SCALE GENOMIC DNA]</scope>
    <source>
        <strain evidence="7">Taebaek</strain>
    </source>
</reference>
<dbReference type="InterPro" id="IPR001841">
    <property type="entry name" value="Znf_RING"/>
</dbReference>
<dbReference type="SMART" id="SM00184">
    <property type="entry name" value="RING"/>
    <property type="match status" value="1"/>
</dbReference>
<feature type="compositionally biased region" description="Low complexity" evidence="5">
    <location>
        <begin position="297"/>
        <end position="309"/>
    </location>
</feature>
<keyword evidence="2 4" id="KW-0863">Zinc-finger</keyword>
<dbReference type="GO" id="GO:0008270">
    <property type="term" value="F:zinc ion binding"/>
    <property type="evidence" value="ECO:0007669"/>
    <property type="project" value="UniProtKB-KW"/>
</dbReference>
<feature type="region of interest" description="Disordered" evidence="5">
    <location>
        <begin position="241"/>
        <end position="273"/>
    </location>
</feature>
<feature type="region of interest" description="Disordered" evidence="5">
    <location>
        <begin position="297"/>
        <end position="363"/>
    </location>
</feature>
<evidence type="ECO:0000256" key="5">
    <source>
        <dbReference type="SAM" id="MobiDB-lite"/>
    </source>
</evidence>
<comment type="caution">
    <text evidence="7">The sequence shown here is derived from an EMBL/GenBank/DDBJ whole genome shotgun (WGS) entry which is preliminary data.</text>
</comment>
<accession>A0ABD2K625</accession>
<keyword evidence="1" id="KW-0479">Metal-binding</keyword>
<dbReference type="AlphaFoldDB" id="A0ABD2K625"/>